<name>A0A101TGG7_9ACTN</name>
<accession>A0A101TGG7</accession>
<proteinExistence type="predicted"/>
<dbReference type="AlphaFoldDB" id="A0A101TGG7"/>
<gene>
    <name evidence="1" type="ORF">AQJ67_41385</name>
</gene>
<evidence type="ECO:0000313" key="1">
    <source>
        <dbReference type="EMBL" id="KUN91887.1"/>
    </source>
</evidence>
<protein>
    <submittedName>
        <fullName evidence="1">Uncharacterized protein</fullName>
    </submittedName>
</protein>
<sequence length="69" mass="7173">MTREQRLTMADIATTRAAGLAREAEDAARSLNSRHHAAPLAAAGALWADLARAHAAIAAVLPETEPTDG</sequence>
<comment type="caution">
    <text evidence="1">The sequence shown here is derived from an EMBL/GenBank/DDBJ whole genome shotgun (WGS) entry which is preliminary data.</text>
</comment>
<dbReference type="RefSeq" id="WP_062724804.1">
    <property type="nucleotide sequence ID" value="NZ_KQ948946.1"/>
</dbReference>
<organism evidence="1 2">
    <name type="scientific">Streptomyces caeruleatus</name>
    <dbReference type="NCBI Taxonomy" id="661399"/>
    <lineage>
        <taxon>Bacteria</taxon>
        <taxon>Bacillati</taxon>
        <taxon>Actinomycetota</taxon>
        <taxon>Actinomycetes</taxon>
        <taxon>Kitasatosporales</taxon>
        <taxon>Streptomycetaceae</taxon>
        <taxon>Streptomyces</taxon>
    </lineage>
</organism>
<dbReference type="EMBL" id="LMWY01000063">
    <property type="protein sequence ID" value="KUN91887.1"/>
    <property type="molecule type" value="Genomic_DNA"/>
</dbReference>
<keyword evidence="2" id="KW-1185">Reference proteome</keyword>
<reference evidence="1 2" key="1">
    <citation type="submission" date="2015-10" db="EMBL/GenBank/DDBJ databases">
        <title>Draft genome sequence of Streptomyces caeruleatus NRRL B-24802, type strain for the species Streptomyces caeruleatus.</title>
        <authorList>
            <person name="Ruckert C."/>
            <person name="Winkler A."/>
            <person name="Kalinowski J."/>
            <person name="Kampfer P."/>
            <person name="Glaeser S."/>
        </authorList>
    </citation>
    <scope>NUCLEOTIDE SEQUENCE [LARGE SCALE GENOMIC DNA]</scope>
    <source>
        <strain evidence="1 2">NRRL B-24802</strain>
    </source>
</reference>
<dbReference type="Proteomes" id="UP000053429">
    <property type="component" value="Unassembled WGS sequence"/>
</dbReference>
<dbReference type="STRING" id="661399.AQJ67_41385"/>
<evidence type="ECO:0000313" key="2">
    <source>
        <dbReference type="Proteomes" id="UP000053429"/>
    </source>
</evidence>